<dbReference type="EMBL" id="FUYM01000003">
    <property type="protein sequence ID" value="SKB48925.1"/>
    <property type="molecule type" value="Genomic_DNA"/>
</dbReference>
<proteinExistence type="predicted"/>
<reference evidence="4" key="1">
    <citation type="submission" date="2017-02" db="EMBL/GenBank/DDBJ databases">
        <authorList>
            <person name="Varghese N."/>
            <person name="Submissions S."/>
        </authorList>
    </citation>
    <scope>NUCLEOTIDE SEQUENCE [LARGE SCALE GENOMIC DNA]</scope>
    <source>
        <strain evidence="4">UM2</strain>
    </source>
</reference>
<dbReference type="Proteomes" id="UP000189818">
    <property type="component" value="Unassembled WGS sequence"/>
</dbReference>
<dbReference type="RefSeq" id="WP_079647491.1">
    <property type="nucleotide sequence ID" value="NZ_FUYM01000003.1"/>
</dbReference>
<gene>
    <name evidence="3" type="ORF">SAMN06295920_103164</name>
</gene>
<name>A0A1T5BP72_9SPHN</name>
<evidence type="ECO:0000256" key="2">
    <source>
        <dbReference type="SAM" id="MobiDB-lite"/>
    </source>
</evidence>
<evidence type="ECO:0000313" key="3">
    <source>
        <dbReference type="EMBL" id="SKB48925.1"/>
    </source>
</evidence>
<dbReference type="OrthoDB" id="76691at13687"/>
<evidence type="ECO:0000313" key="4">
    <source>
        <dbReference type="Proteomes" id="UP000189818"/>
    </source>
</evidence>
<dbReference type="AlphaFoldDB" id="A0A1T5BP72"/>
<dbReference type="STRING" id="439228.SAMN06295920_103164"/>
<evidence type="ECO:0000256" key="1">
    <source>
        <dbReference type="SAM" id="Coils"/>
    </source>
</evidence>
<feature type="region of interest" description="Disordered" evidence="2">
    <location>
        <begin position="108"/>
        <end position="127"/>
    </location>
</feature>
<feature type="coiled-coil region" evidence="1">
    <location>
        <begin position="76"/>
        <end position="103"/>
    </location>
</feature>
<protein>
    <submittedName>
        <fullName evidence="3">Uncharacterized protein</fullName>
    </submittedName>
</protein>
<organism evidence="3 4">
    <name type="scientific">Rhizorhabdus histidinilytica</name>
    <dbReference type="NCBI Taxonomy" id="439228"/>
    <lineage>
        <taxon>Bacteria</taxon>
        <taxon>Pseudomonadati</taxon>
        <taxon>Pseudomonadota</taxon>
        <taxon>Alphaproteobacteria</taxon>
        <taxon>Sphingomonadales</taxon>
        <taxon>Sphingomonadaceae</taxon>
        <taxon>Rhizorhabdus</taxon>
    </lineage>
</organism>
<keyword evidence="1" id="KW-0175">Coiled coil</keyword>
<keyword evidence="4" id="KW-1185">Reference proteome</keyword>
<accession>A0A1T5BP72</accession>
<sequence>MTIVKNIAAGPRGIALLTGAMLMLEPGQTSDDVEIAKDEIAAADKASFLFGKDAQAHNEAAVTPAADEEGVSTEALAAALARAESAEARVDALLVENEDLKAKLAAFDHDGDGHPGGTAQTEPASDESVKTALELLDPTKDEDWTAAGLPAVDAVATLAGGKVTRDQIKALAPDLTREAAKAALAKG</sequence>